<accession>A0A8K0CY86</accession>
<feature type="compositionally biased region" description="Polar residues" evidence="1">
    <location>
        <begin position="335"/>
        <end position="351"/>
    </location>
</feature>
<evidence type="ECO:0000256" key="1">
    <source>
        <dbReference type="SAM" id="MobiDB-lite"/>
    </source>
</evidence>
<feature type="compositionally biased region" description="Polar residues" evidence="1">
    <location>
        <begin position="196"/>
        <end position="213"/>
    </location>
</feature>
<proteinExistence type="predicted"/>
<reference evidence="2" key="1">
    <citation type="submission" date="2019-08" db="EMBL/GenBank/DDBJ databases">
        <title>The genome of the North American firefly Photinus pyralis.</title>
        <authorList>
            <consortium name="Photinus pyralis genome working group"/>
            <person name="Fallon T.R."/>
            <person name="Sander Lower S.E."/>
            <person name="Weng J.-K."/>
        </authorList>
    </citation>
    <scope>NUCLEOTIDE SEQUENCE</scope>
    <source>
        <strain evidence="2">TRF0915ILg1</strain>
        <tissue evidence="2">Whole body</tissue>
    </source>
</reference>
<evidence type="ECO:0000313" key="2">
    <source>
        <dbReference type="EMBL" id="KAF2895910.1"/>
    </source>
</evidence>
<keyword evidence="3" id="KW-1185">Reference proteome</keyword>
<dbReference type="OrthoDB" id="6107953at2759"/>
<comment type="caution">
    <text evidence="2">The sequence shown here is derived from an EMBL/GenBank/DDBJ whole genome shotgun (WGS) entry which is preliminary data.</text>
</comment>
<feature type="compositionally biased region" description="Low complexity" evidence="1">
    <location>
        <begin position="1"/>
        <end position="10"/>
    </location>
</feature>
<feature type="region of interest" description="Disordered" evidence="1">
    <location>
        <begin position="1"/>
        <end position="36"/>
    </location>
</feature>
<evidence type="ECO:0000313" key="3">
    <source>
        <dbReference type="Proteomes" id="UP000801492"/>
    </source>
</evidence>
<protein>
    <submittedName>
        <fullName evidence="2">Uncharacterized protein</fullName>
    </submittedName>
</protein>
<organism evidence="2 3">
    <name type="scientific">Ignelater luminosus</name>
    <name type="common">Cucubano</name>
    <name type="synonym">Pyrophorus luminosus</name>
    <dbReference type="NCBI Taxonomy" id="2038154"/>
    <lineage>
        <taxon>Eukaryota</taxon>
        <taxon>Metazoa</taxon>
        <taxon>Ecdysozoa</taxon>
        <taxon>Arthropoda</taxon>
        <taxon>Hexapoda</taxon>
        <taxon>Insecta</taxon>
        <taxon>Pterygota</taxon>
        <taxon>Neoptera</taxon>
        <taxon>Endopterygota</taxon>
        <taxon>Coleoptera</taxon>
        <taxon>Polyphaga</taxon>
        <taxon>Elateriformia</taxon>
        <taxon>Elateroidea</taxon>
        <taxon>Elateridae</taxon>
        <taxon>Agrypninae</taxon>
        <taxon>Pyrophorini</taxon>
        <taxon>Ignelater</taxon>
    </lineage>
</organism>
<name>A0A8K0CY86_IGNLU</name>
<gene>
    <name evidence="2" type="ORF">ILUMI_10264</name>
</gene>
<feature type="compositionally biased region" description="Polar residues" evidence="1">
    <location>
        <begin position="471"/>
        <end position="486"/>
    </location>
</feature>
<feature type="compositionally biased region" description="Basic and acidic residues" evidence="1">
    <location>
        <begin position="27"/>
        <end position="36"/>
    </location>
</feature>
<feature type="compositionally biased region" description="Pro residues" evidence="1">
    <location>
        <begin position="130"/>
        <end position="149"/>
    </location>
</feature>
<feature type="region of interest" description="Disordered" evidence="1">
    <location>
        <begin position="82"/>
        <end position="486"/>
    </location>
</feature>
<feature type="compositionally biased region" description="Low complexity" evidence="1">
    <location>
        <begin position="352"/>
        <end position="461"/>
    </location>
</feature>
<sequence length="486" mass="54254">MAEAPWRQAAAPPPPPGAVGHIPSSKLKSEISDRRVEPPLCVQNAMLTKDKKPFTYTPGGLDLSEIRSPRMARRLELNAMNEGVAPLPQSQPYHPSGPLPPSALAAMQPQLPVQVFPAGGIPQPHHHGGGPPPPPPPPSGVPPPPPKAPPMRSSSPVPLDAFERPDMTKIIPENPMSLLRKTSGPVIKRDPIFNKDNFSSGNRVNDVANSRQPPQKVESPPVRQPESPQKVSTAGVGSIYVPPINQNAGPATPPNRQPQSPQFVNQRESPPTGVRAPPAYYKRQPSTPQPEPQSPQFIAQKQPPAASSSPQREPQSPESPKVSLSKAPTPWLQKRPQQQDMPEWVVNNQTTQSPPIVQEQQQQPQIKQDSQQQWQQQQQQQQSAPWRQQQQYQPEPQQWQQRQQPEPQPWQQKQPPQPEAQPWQRQQQQQQQPEPQPWQQRQQQQPQTPPWQQQQQQQSPPVQIPKGSGVKKTNPNARQSSRSWSH</sequence>
<feature type="compositionally biased region" description="Low complexity" evidence="1">
    <location>
        <begin position="294"/>
        <end position="321"/>
    </location>
</feature>
<dbReference type="AlphaFoldDB" id="A0A8K0CY86"/>
<dbReference type="EMBL" id="VTPC01005541">
    <property type="protein sequence ID" value="KAF2895910.1"/>
    <property type="molecule type" value="Genomic_DNA"/>
</dbReference>
<feature type="compositionally biased region" description="Polar residues" evidence="1">
    <location>
        <begin position="257"/>
        <end position="269"/>
    </location>
</feature>
<dbReference type="Proteomes" id="UP000801492">
    <property type="component" value="Unassembled WGS sequence"/>
</dbReference>